<dbReference type="EMBL" id="CP001087">
    <property type="protein sequence ID" value="ACN17476.1"/>
    <property type="molecule type" value="Genomic_DNA"/>
</dbReference>
<keyword evidence="2" id="KW-1185">Reference proteome</keyword>
<evidence type="ECO:0000313" key="1">
    <source>
        <dbReference type="EMBL" id="ACN17476.1"/>
    </source>
</evidence>
<dbReference type="HOGENOM" id="CLU_2342222_0_0_7"/>
<dbReference type="AlphaFoldDB" id="C0QEX5"/>
<proteinExistence type="predicted"/>
<protein>
    <submittedName>
        <fullName evidence="1">Uncharacterized protein</fullName>
    </submittedName>
</protein>
<organism evidence="1 2">
    <name type="scientific">Desulforapulum autotrophicum (strain ATCC 43914 / DSM 3382 / VKM B-1955 / HRM2)</name>
    <name type="common">Desulfobacterium autotrophicum</name>
    <dbReference type="NCBI Taxonomy" id="177437"/>
    <lineage>
        <taxon>Bacteria</taxon>
        <taxon>Pseudomonadati</taxon>
        <taxon>Thermodesulfobacteriota</taxon>
        <taxon>Desulfobacteria</taxon>
        <taxon>Desulfobacterales</taxon>
        <taxon>Desulfobacteraceae</taxon>
        <taxon>Desulforapulum</taxon>
    </lineage>
</organism>
<reference evidence="1 2" key="1">
    <citation type="journal article" date="2009" name="Environ. Microbiol.">
        <title>Genome sequence of Desulfobacterium autotrophicum HRM2, a marine sulfate reducer oxidizing organic carbon completely to carbon dioxide.</title>
        <authorList>
            <person name="Strittmatter A.W."/>
            <person name="Liesegang H."/>
            <person name="Rabus R."/>
            <person name="Decker I."/>
            <person name="Amann J."/>
            <person name="Andres S."/>
            <person name="Henne A."/>
            <person name="Fricke W.F."/>
            <person name="Martinez-Arias R."/>
            <person name="Bartels D."/>
            <person name="Goesmann A."/>
            <person name="Krause L."/>
            <person name="Puehler A."/>
            <person name="Klenk H.P."/>
            <person name="Richter M."/>
            <person name="Schuler M."/>
            <person name="Gloeckner F.O."/>
            <person name="Meyerdierks A."/>
            <person name="Gottschalk G."/>
            <person name="Amann R."/>
        </authorList>
    </citation>
    <scope>NUCLEOTIDE SEQUENCE [LARGE SCALE GENOMIC DNA]</scope>
    <source>
        <strain evidence="2">ATCC 43914 / DSM 3382 / HRM2</strain>
    </source>
</reference>
<sequence length="113" mass="12480">MQGDVNFMPAHKTIILETTISESIPELQEKQLKHYLGEAVPTHAAHDIHAAPELSAILEAKGFSFQLKDLCPRRINETQWRAIFIKDGQEFLADNAQSSVAVRTAAVGALTNQ</sequence>
<dbReference type="Proteomes" id="UP000000442">
    <property type="component" value="Chromosome"/>
</dbReference>
<accession>C0QEX5</accession>
<gene>
    <name evidence="1" type="ordered locus">HRM2_44200</name>
</gene>
<evidence type="ECO:0000313" key="2">
    <source>
        <dbReference type="Proteomes" id="UP000000442"/>
    </source>
</evidence>
<dbReference type="KEGG" id="dat:HRM2_44200"/>
<dbReference type="eggNOG" id="ENOG50346IM">
    <property type="taxonomic scope" value="Bacteria"/>
</dbReference>
<name>C0QEX5_DESAH</name>